<dbReference type="GeneID" id="17040547"/>
<organism evidence="3 4">
    <name type="scientific">Coccomyxa subellipsoidea (strain C-169)</name>
    <name type="common">Green microalga</name>
    <dbReference type="NCBI Taxonomy" id="574566"/>
    <lineage>
        <taxon>Eukaryota</taxon>
        <taxon>Viridiplantae</taxon>
        <taxon>Chlorophyta</taxon>
        <taxon>core chlorophytes</taxon>
        <taxon>Trebouxiophyceae</taxon>
        <taxon>Trebouxiophyceae incertae sedis</taxon>
        <taxon>Coccomyxaceae</taxon>
        <taxon>Coccomyxa</taxon>
        <taxon>Coccomyxa subellipsoidea</taxon>
    </lineage>
</organism>
<reference evidence="3 4" key="1">
    <citation type="journal article" date="2012" name="Genome Biol.">
        <title>The genome of the polar eukaryotic microalga coccomyxa subellipsoidea reveals traits of cold adaptation.</title>
        <authorList>
            <person name="Blanc G."/>
            <person name="Agarkova I."/>
            <person name="Grimwood J."/>
            <person name="Kuo A."/>
            <person name="Brueggeman A."/>
            <person name="Dunigan D."/>
            <person name="Gurnon J."/>
            <person name="Ladunga I."/>
            <person name="Lindquist E."/>
            <person name="Lucas S."/>
            <person name="Pangilinan J."/>
            <person name="Proschold T."/>
            <person name="Salamov A."/>
            <person name="Schmutz J."/>
            <person name="Weeks D."/>
            <person name="Yamada T."/>
            <person name="Claverie J.M."/>
            <person name="Grigoriev I."/>
            <person name="Van Etten J."/>
            <person name="Lomsadze A."/>
            <person name="Borodovsky M."/>
        </authorList>
    </citation>
    <scope>NUCLEOTIDE SEQUENCE [LARGE SCALE GENOMIC DNA]</scope>
    <source>
        <strain evidence="3 4">C-169</strain>
    </source>
</reference>
<dbReference type="KEGG" id="csl:COCSUDRAFT_83703"/>
<dbReference type="AlphaFoldDB" id="I0YX12"/>
<dbReference type="SUPFAM" id="SSF46565">
    <property type="entry name" value="Chaperone J-domain"/>
    <property type="match status" value="1"/>
</dbReference>
<dbReference type="SMART" id="SM00271">
    <property type="entry name" value="DnaJ"/>
    <property type="match status" value="1"/>
</dbReference>
<evidence type="ECO:0000313" key="4">
    <source>
        <dbReference type="Proteomes" id="UP000007264"/>
    </source>
</evidence>
<feature type="compositionally biased region" description="Polar residues" evidence="1">
    <location>
        <begin position="12"/>
        <end position="21"/>
    </location>
</feature>
<dbReference type="InterPro" id="IPR036869">
    <property type="entry name" value="J_dom_sf"/>
</dbReference>
<keyword evidence="4" id="KW-1185">Reference proteome</keyword>
<feature type="domain" description="J" evidence="2">
    <location>
        <begin position="66"/>
        <end position="120"/>
    </location>
</feature>
<dbReference type="InterPro" id="IPR001623">
    <property type="entry name" value="DnaJ_domain"/>
</dbReference>
<sequence length="121" mass="13073">MALQHQEEGTICATSQQQSRTNGDEESSGSECWTPKVGWYRSASQSGSKDKASVRNDTPIDIVQHRAHLDILKVNAGASPAAIRRAFLRRAVEEHPDKGGSAEAFAQVQAAYRALSMHAGP</sequence>
<dbReference type="CDD" id="cd06257">
    <property type="entry name" value="DnaJ"/>
    <property type="match status" value="1"/>
</dbReference>
<evidence type="ECO:0000256" key="1">
    <source>
        <dbReference type="SAM" id="MobiDB-lite"/>
    </source>
</evidence>
<dbReference type="Proteomes" id="UP000007264">
    <property type="component" value="Unassembled WGS sequence"/>
</dbReference>
<evidence type="ECO:0000313" key="3">
    <source>
        <dbReference type="EMBL" id="EIE22931.1"/>
    </source>
</evidence>
<accession>I0YX12</accession>
<dbReference type="Pfam" id="PF00226">
    <property type="entry name" value="DnaJ"/>
    <property type="match status" value="1"/>
</dbReference>
<proteinExistence type="predicted"/>
<dbReference type="Gene3D" id="1.10.287.110">
    <property type="entry name" value="DnaJ domain"/>
    <property type="match status" value="1"/>
</dbReference>
<comment type="caution">
    <text evidence="3">The sequence shown here is derived from an EMBL/GenBank/DDBJ whole genome shotgun (WGS) entry which is preliminary data.</text>
</comment>
<evidence type="ECO:0000259" key="2">
    <source>
        <dbReference type="SMART" id="SM00271"/>
    </source>
</evidence>
<protein>
    <recommendedName>
        <fullName evidence="2">J domain-containing protein</fullName>
    </recommendedName>
</protein>
<dbReference type="RefSeq" id="XP_005647475.1">
    <property type="nucleotide sequence ID" value="XM_005647418.1"/>
</dbReference>
<feature type="region of interest" description="Disordered" evidence="1">
    <location>
        <begin position="1"/>
        <end position="35"/>
    </location>
</feature>
<dbReference type="OrthoDB" id="10250354at2759"/>
<name>I0YX12_COCSC</name>
<dbReference type="EMBL" id="AGSI01000009">
    <property type="protein sequence ID" value="EIE22931.1"/>
    <property type="molecule type" value="Genomic_DNA"/>
</dbReference>
<gene>
    <name evidence="3" type="ORF">COCSUDRAFT_83703</name>
</gene>